<dbReference type="PANTHER" id="PTHR16201:SF11">
    <property type="entry name" value="PQ-LOOP REPEAT-CONTAINING PROTEIN"/>
    <property type="match status" value="1"/>
</dbReference>
<evidence type="ECO:0000313" key="8">
    <source>
        <dbReference type="EMBL" id="KAF3226169.1"/>
    </source>
</evidence>
<dbReference type="SMART" id="SM00679">
    <property type="entry name" value="CTNS"/>
    <property type="match status" value="2"/>
</dbReference>
<feature type="transmembrane region" description="Helical" evidence="5">
    <location>
        <begin position="64"/>
        <end position="86"/>
    </location>
</feature>
<reference evidence="9 10" key="1">
    <citation type="submission" date="2019-06" db="EMBL/GenBank/DDBJ databases">
        <authorList>
            <person name="Palmer J.M."/>
        </authorList>
    </citation>
    <scope>NUCLEOTIDE SEQUENCE [LARGE SCALE GENOMIC DNA]</scope>
    <source>
        <strain evidence="7 9">TWF106</strain>
        <strain evidence="8 10">TWF191</strain>
        <strain evidence="6">TWF679</strain>
    </source>
</reference>
<evidence type="ECO:0000256" key="3">
    <source>
        <dbReference type="ARBA" id="ARBA00022989"/>
    </source>
</evidence>
<evidence type="ECO:0000256" key="4">
    <source>
        <dbReference type="ARBA" id="ARBA00023136"/>
    </source>
</evidence>
<dbReference type="Proteomes" id="UP000614610">
    <property type="component" value="Unassembled WGS sequence"/>
</dbReference>
<evidence type="ECO:0000313" key="7">
    <source>
        <dbReference type="EMBL" id="KAF3225862.1"/>
    </source>
</evidence>
<evidence type="ECO:0000256" key="2">
    <source>
        <dbReference type="ARBA" id="ARBA00022692"/>
    </source>
</evidence>
<feature type="transmembrane region" description="Helical" evidence="5">
    <location>
        <begin position="249"/>
        <end position="269"/>
    </location>
</feature>
<comment type="caution">
    <text evidence="7">The sequence shown here is derived from an EMBL/GenBank/DDBJ whole genome shotgun (WGS) entry which is preliminary data.</text>
</comment>
<evidence type="ECO:0008006" key="11">
    <source>
        <dbReference type="Google" id="ProtNLM"/>
    </source>
</evidence>
<feature type="transmembrane region" description="Helical" evidence="5">
    <location>
        <begin position="110"/>
        <end position="133"/>
    </location>
</feature>
<dbReference type="AlphaFoldDB" id="A0A6G1MKY4"/>
<evidence type="ECO:0000256" key="1">
    <source>
        <dbReference type="ARBA" id="ARBA00004141"/>
    </source>
</evidence>
<keyword evidence="4 5" id="KW-0472">Membrane</keyword>
<keyword evidence="2 5" id="KW-0812">Transmembrane</keyword>
<sequence>MVLSVSPLSQMPPTDCSTPLLTNPSYSNFTISVGLLLGILVSYLPQHHRIITRRTSEGISPLFLLLGVTSGTCALANIWLLGWGVVGCCASDLGPFQCFAGMLGILQVTTQWSCFMVILLLFLIYFPFATPVLPTSDNMSTDSHHHKNPSATTAITISLLSFIHLIIILAISVYLYRTASPSAILNWTSFLGIQSTVLASIQYIPQIFTTYKLKAVGSLSIPMMCIQTPGSFVWALSLATREGTDWSSWLVYCVTGVLQGSLLVMAIIFERRRKQEEADAALFVDHEDEDDSYVHEADNSWGGRTRHANVNERTRLLPDEDDADL</sequence>
<dbReference type="OrthoDB" id="19344at2759"/>
<gene>
    <name evidence="7" type="ORF">TWF106_001735</name>
    <name evidence="8" type="ORF">TWF191_004831</name>
    <name evidence="6" type="ORF">TWF679_007097</name>
</gene>
<organism evidence="7 9">
    <name type="scientific">Orbilia oligospora</name>
    <name type="common">Nematode-trapping fungus</name>
    <name type="synonym">Arthrobotrys oligospora</name>
    <dbReference type="NCBI Taxonomy" id="2813651"/>
    <lineage>
        <taxon>Eukaryota</taxon>
        <taxon>Fungi</taxon>
        <taxon>Dikarya</taxon>
        <taxon>Ascomycota</taxon>
        <taxon>Pezizomycotina</taxon>
        <taxon>Orbiliomycetes</taxon>
        <taxon>Orbiliales</taxon>
        <taxon>Orbiliaceae</taxon>
        <taxon>Orbilia</taxon>
    </lineage>
</organism>
<feature type="transmembrane region" description="Helical" evidence="5">
    <location>
        <begin position="154"/>
        <end position="177"/>
    </location>
</feature>
<proteinExistence type="predicted"/>
<dbReference type="Proteomes" id="UP000483672">
    <property type="component" value="Unassembled WGS sequence"/>
</dbReference>
<dbReference type="GO" id="GO:0016020">
    <property type="term" value="C:membrane"/>
    <property type="evidence" value="ECO:0007669"/>
    <property type="project" value="UniProtKB-SubCell"/>
</dbReference>
<feature type="transmembrane region" description="Helical" evidence="5">
    <location>
        <begin position="183"/>
        <end position="204"/>
    </location>
</feature>
<protein>
    <recommendedName>
        <fullName evidence="11">PQ loop repeat protein</fullName>
    </recommendedName>
</protein>
<dbReference type="EMBL" id="WIPF01000024">
    <property type="protein sequence ID" value="KAF3226169.1"/>
    <property type="molecule type" value="Genomic_DNA"/>
</dbReference>
<dbReference type="Pfam" id="PF04193">
    <property type="entry name" value="PQ-loop"/>
    <property type="match status" value="2"/>
</dbReference>
<keyword evidence="3 5" id="KW-1133">Transmembrane helix</keyword>
<dbReference type="EMBL" id="WIWS01000013">
    <property type="protein sequence ID" value="KAF3225862.1"/>
    <property type="molecule type" value="Genomic_DNA"/>
</dbReference>
<comment type="subcellular location">
    <subcellularLocation>
        <location evidence="1">Membrane</location>
        <topology evidence="1">Multi-pass membrane protein</topology>
    </subcellularLocation>
</comment>
<name>A0A6G1MKY4_ORBOL</name>
<dbReference type="InterPro" id="IPR006603">
    <property type="entry name" value="PQ-loop_rpt"/>
</dbReference>
<evidence type="ECO:0000313" key="6">
    <source>
        <dbReference type="EMBL" id="KAF3221882.1"/>
    </source>
</evidence>
<dbReference type="Proteomes" id="UP000472727">
    <property type="component" value="Unassembled WGS sequence"/>
</dbReference>
<feature type="transmembrane region" description="Helical" evidence="5">
    <location>
        <begin position="26"/>
        <end position="44"/>
    </location>
</feature>
<dbReference type="InterPro" id="IPR051415">
    <property type="entry name" value="LAAT-1"/>
</dbReference>
<evidence type="ECO:0000313" key="10">
    <source>
        <dbReference type="Proteomes" id="UP000483672"/>
    </source>
</evidence>
<dbReference type="PANTHER" id="PTHR16201">
    <property type="entry name" value="SEVEN TRANSMEMBRANE PROTEIN 1-RELATED"/>
    <property type="match status" value="1"/>
</dbReference>
<evidence type="ECO:0000313" key="9">
    <source>
        <dbReference type="Proteomes" id="UP000472727"/>
    </source>
</evidence>
<accession>A0A6G1MKY4</accession>
<dbReference type="Gene3D" id="1.20.1280.290">
    <property type="match status" value="1"/>
</dbReference>
<evidence type="ECO:0000256" key="5">
    <source>
        <dbReference type="SAM" id="Phobius"/>
    </source>
</evidence>
<dbReference type="EMBL" id="WIWT01000004">
    <property type="protein sequence ID" value="KAF3221882.1"/>
    <property type="molecule type" value="Genomic_DNA"/>
</dbReference>